<evidence type="ECO:0000256" key="1">
    <source>
        <dbReference type="SAM" id="MobiDB-lite"/>
    </source>
</evidence>
<feature type="compositionally biased region" description="Low complexity" evidence="1">
    <location>
        <begin position="339"/>
        <end position="351"/>
    </location>
</feature>
<dbReference type="EMBL" id="JAKWJU010000002">
    <property type="protein sequence ID" value="MCH6163893.1"/>
    <property type="molecule type" value="Genomic_DNA"/>
</dbReference>
<dbReference type="InterPro" id="IPR039069">
    <property type="entry name" value="CE7"/>
</dbReference>
<dbReference type="Pfam" id="PF05448">
    <property type="entry name" value="AXE1"/>
    <property type="match status" value="1"/>
</dbReference>
<evidence type="ECO:0000313" key="4">
    <source>
        <dbReference type="Proteomes" id="UP001166784"/>
    </source>
</evidence>
<gene>
    <name evidence="3" type="ORF">MMA15_26885</name>
</gene>
<keyword evidence="4" id="KW-1185">Reference proteome</keyword>
<dbReference type="Proteomes" id="UP001166784">
    <property type="component" value="Unassembled WGS sequence"/>
</dbReference>
<dbReference type="PANTHER" id="PTHR40111:SF1">
    <property type="entry name" value="CEPHALOSPORIN-C DEACETYLASE"/>
    <property type="match status" value="1"/>
</dbReference>
<evidence type="ECO:0000259" key="2">
    <source>
        <dbReference type="Pfam" id="PF05448"/>
    </source>
</evidence>
<sequence>MPLTDMPLEQLREYRPALPEPEDFDDFWARTVEGAREAASAGAGAEFPLVADSPLRTVDVHDVRFPGWGGQPVAAWLLLPRGADGPLPAVVNYIGYSGGRGLHTDHLLWSAAGYAHLVVDSRGQGHATPDPDPVPGPQYVGGFMTRGIDGPEHHYYRRLITDAVRAVDAVRDHPAVDPGRVVVTGHSQGGGLALAVAALAGTRVAAALVDVPFLCHIRRGAQLATAGPYPEIAHYLGVHNRDDTERVFSTLDYFDGLHFARRAGSPALFSVALMDPVCPPSTGFAAYNHYAHPDKDVVVWQFGDHGGGRGSQTHRQLRWLASHGLGPDGADVRDGADGTDGADAEPTGKAG</sequence>
<feature type="region of interest" description="Disordered" evidence="1">
    <location>
        <begin position="322"/>
        <end position="351"/>
    </location>
</feature>
<proteinExistence type="predicted"/>
<dbReference type="SUPFAM" id="SSF53474">
    <property type="entry name" value="alpha/beta-Hydrolases"/>
    <property type="match status" value="1"/>
</dbReference>
<name>A0ABS9T5R3_9ACTN</name>
<dbReference type="PANTHER" id="PTHR40111">
    <property type="entry name" value="CEPHALOSPORIN-C DEACETYLASE"/>
    <property type="match status" value="1"/>
</dbReference>
<dbReference type="InterPro" id="IPR029058">
    <property type="entry name" value="AB_hydrolase_fold"/>
</dbReference>
<evidence type="ECO:0000313" key="3">
    <source>
        <dbReference type="EMBL" id="MCH6163893.1"/>
    </source>
</evidence>
<organism evidence="3 4">
    <name type="scientific">Streptomyces marispadix</name>
    <dbReference type="NCBI Taxonomy" id="2922868"/>
    <lineage>
        <taxon>Bacteria</taxon>
        <taxon>Bacillati</taxon>
        <taxon>Actinomycetota</taxon>
        <taxon>Actinomycetes</taxon>
        <taxon>Kitasatosporales</taxon>
        <taxon>Streptomycetaceae</taxon>
        <taxon>Streptomyces</taxon>
    </lineage>
</organism>
<feature type="domain" description="Acetyl xylan esterase" evidence="2">
    <location>
        <begin position="1"/>
        <end position="322"/>
    </location>
</feature>
<protein>
    <submittedName>
        <fullName evidence="3">Acetylxylan esterase</fullName>
    </submittedName>
</protein>
<reference evidence="3" key="1">
    <citation type="submission" date="2022-03" db="EMBL/GenBank/DDBJ databases">
        <authorList>
            <person name="Santos J.D.N."/>
            <person name="Kallscheuer N."/>
            <person name="Jogler C."/>
            <person name="Lage O.M."/>
        </authorList>
    </citation>
    <scope>NUCLEOTIDE SEQUENCE</scope>
    <source>
        <strain evidence="3">M600PL45_2</strain>
    </source>
</reference>
<dbReference type="RefSeq" id="WP_241062755.1">
    <property type="nucleotide sequence ID" value="NZ_JAKWJU010000002.1"/>
</dbReference>
<accession>A0ABS9T5R3</accession>
<reference evidence="3" key="2">
    <citation type="journal article" date="2023" name="Int. J. Syst. Evol. Microbiol.">
        <title>Streptomyces marispadix sp. nov., isolated from marine beach sediment of the Northern Coast of Portugal.</title>
        <authorList>
            <person name="dos Santos J.D.N."/>
            <person name="Vitorino I.R."/>
            <person name="Kallscheuer N."/>
            <person name="Srivastava A."/>
            <person name="Krautwurst S."/>
            <person name="Marz M."/>
            <person name="Jogler C."/>
            <person name="Lobo Da Cunha A."/>
            <person name="Catita J."/>
            <person name="Goncalves H."/>
            <person name="Gonzalez I."/>
            <person name="Reyes F."/>
            <person name="Lage O.M."/>
        </authorList>
    </citation>
    <scope>NUCLEOTIDE SEQUENCE</scope>
    <source>
        <strain evidence="3">M600PL45_2</strain>
    </source>
</reference>
<dbReference type="InterPro" id="IPR008391">
    <property type="entry name" value="AXE1_dom"/>
</dbReference>
<comment type="caution">
    <text evidence="3">The sequence shown here is derived from an EMBL/GenBank/DDBJ whole genome shotgun (WGS) entry which is preliminary data.</text>
</comment>
<dbReference type="Gene3D" id="3.40.50.1820">
    <property type="entry name" value="alpha/beta hydrolase"/>
    <property type="match status" value="1"/>
</dbReference>